<dbReference type="InterPro" id="IPR046341">
    <property type="entry name" value="SET_dom_sf"/>
</dbReference>
<dbReference type="PANTHER" id="PTHR12197">
    <property type="entry name" value="HISTONE-LYSINE N-METHYLTRANSFERASE SMYD"/>
    <property type="match status" value="1"/>
</dbReference>
<dbReference type="InterPro" id="IPR050869">
    <property type="entry name" value="H3K4_H4K5_MeTrfase"/>
</dbReference>
<dbReference type="VEuPathDB" id="TriTrypDB:BSAL_06595"/>
<sequence length="725" mass="79629">MNPSSMPISLLLQEERTQHTKLLQLSLREQRIVEQFTAALEAVATDRRDVQRSLSSIRTAIQGKKKLIALLQCPPELRQWQALHAPIVDRDEVELLMPSKDEPATIFANSAASTLPLSAQDRASIEATVASSSSPRLERAEVPSVLQDNAFVPFIHPTTKAFMKRPCGGDVTVMKSSAPHMGRVIVSLRSFHTGQLVFAESPSLSIPASDATLQLFLPPVLQQVYSRIADQQRVFDAKPSWDRRLLSPFLAYVQMLLEGRADPTNRRAAMLPLLLKALSNPLKDMTPDAVEDLCEYVQFLRAALPTHLDGIVSEDEACRFLATFQTNAAAFQSTAAHMCLLDTASQGSLATSVYATGPQARCLFGLVSMLEHSCQPNAALVWHRTSTLEENDAMVIEVRALRPIAVGEHLSISYIPTVLPREERQALLWKRYWFHCQCSRCVGAPDLLRGVTLPHTTERAGRDSSTTRIFAPVGSGSTWTVIGDSTYSAEVATSERPRSAVLFESEMKALSERDPVAVIDRCLQSSPSTLDLSVFHYIVLRNFVAVCGGALSQEGDAFSSTVDRIVRYSIAVSRATFADPNSISVAPLCELLNASPVDPVARWFSQAKDSTTTRRDRLTAPTFTESTHMQSDVVNLAAEVLTIRSSSLGDLGHVAVAFCVAVWELLFGVLQHAVPIAPSTTKHRLVRLRRGAALGLWLMQTFSLSQHEATRAMQWQAALLEAADL</sequence>
<evidence type="ECO:0000259" key="1">
    <source>
        <dbReference type="PROSITE" id="PS50280"/>
    </source>
</evidence>
<evidence type="ECO:0000313" key="2">
    <source>
        <dbReference type="EMBL" id="CUG86101.1"/>
    </source>
</evidence>
<gene>
    <name evidence="2" type="ORF">BSAL_06595</name>
</gene>
<accession>A0A0S4JAS6</accession>
<reference evidence="3" key="1">
    <citation type="submission" date="2015-09" db="EMBL/GenBank/DDBJ databases">
        <authorList>
            <consortium name="Pathogen Informatics"/>
        </authorList>
    </citation>
    <scope>NUCLEOTIDE SEQUENCE [LARGE SCALE GENOMIC DNA]</scope>
    <source>
        <strain evidence="3">Lake Konstanz</strain>
    </source>
</reference>
<dbReference type="AlphaFoldDB" id="A0A0S4JAS6"/>
<organism evidence="2 3">
    <name type="scientific">Bodo saltans</name>
    <name type="common">Flagellated protozoan</name>
    <dbReference type="NCBI Taxonomy" id="75058"/>
    <lineage>
        <taxon>Eukaryota</taxon>
        <taxon>Discoba</taxon>
        <taxon>Euglenozoa</taxon>
        <taxon>Kinetoplastea</taxon>
        <taxon>Metakinetoplastina</taxon>
        <taxon>Eubodonida</taxon>
        <taxon>Bodonidae</taxon>
        <taxon>Bodo</taxon>
    </lineage>
</organism>
<dbReference type="OMA" id="LRYGMCQ"/>
<evidence type="ECO:0000313" key="3">
    <source>
        <dbReference type="Proteomes" id="UP000051952"/>
    </source>
</evidence>
<dbReference type="CDD" id="cd20071">
    <property type="entry name" value="SET_SMYD"/>
    <property type="match status" value="1"/>
</dbReference>
<dbReference type="Proteomes" id="UP000051952">
    <property type="component" value="Unassembled WGS sequence"/>
</dbReference>
<dbReference type="PROSITE" id="PS50280">
    <property type="entry name" value="SET"/>
    <property type="match status" value="1"/>
</dbReference>
<proteinExistence type="predicted"/>
<name>A0A0S4JAS6_BODSA</name>
<feature type="domain" description="SET" evidence="1">
    <location>
        <begin position="169"/>
        <end position="415"/>
    </location>
</feature>
<dbReference type="SUPFAM" id="SSF82199">
    <property type="entry name" value="SET domain"/>
    <property type="match status" value="1"/>
</dbReference>
<dbReference type="Gene3D" id="2.170.270.10">
    <property type="entry name" value="SET domain"/>
    <property type="match status" value="1"/>
</dbReference>
<protein>
    <recommendedName>
        <fullName evidence="1">SET domain-containing protein</fullName>
    </recommendedName>
</protein>
<dbReference type="Pfam" id="PF00856">
    <property type="entry name" value="SET"/>
    <property type="match status" value="1"/>
</dbReference>
<dbReference type="EMBL" id="CYKH01001237">
    <property type="protein sequence ID" value="CUG86101.1"/>
    <property type="molecule type" value="Genomic_DNA"/>
</dbReference>
<dbReference type="InterPro" id="IPR001214">
    <property type="entry name" value="SET_dom"/>
</dbReference>
<keyword evidence="3" id="KW-1185">Reference proteome</keyword>
<dbReference type="OrthoDB" id="5945798at2759"/>